<dbReference type="PANTHER" id="PTHR47691:SF3">
    <property type="entry name" value="HTH-TYPE TRANSCRIPTIONAL REGULATOR RV0890C-RELATED"/>
    <property type="match status" value="1"/>
</dbReference>
<dbReference type="InterPro" id="IPR002182">
    <property type="entry name" value="NB-ARC"/>
</dbReference>
<reference evidence="2" key="2">
    <citation type="submission" date="2020-08" db="EMBL/GenBank/DDBJ databases">
        <authorList>
            <person name="Chen M."/>
            <person name="Teng W."/>
            <person name="Zhao L."/>
            <person name="Hu C."/>
            <person name="Zhou Y."/>
            <person name="Han B."/>
            <person name="Song L."/>
            <person name="Shu W."/>
        </authorList>
    </citation>
    <scope>NUCLEOTIDE SEQUENCE</scope>
    <source>
        <strain evidence="2">FACHB-1375</strain>
    </source>
</reference>
<dbReference type="RefSeq" id="WP_190462346.1">
    <property type="nucleotide sequence ID" value="NZ_JACJPW010000007.1"/>
</dbReference>
<protein>
    <recommendedName>
        <fullName evidence="1">NB-ARC domain-containing protein</fullName>
    </recommendedName>
</protein>
<reference evidence="2" key="1">
    <citation type="journal article" date="2015" name="ISME J.">
        <title>Draft Genome Sequence of Streptomyces incarnatus NRRL8089, which Produces the Nucleoside Antibiotic Sinefungin.</title>
        <authorList>
            <person name="Oshima K."/>
            <person name="Hattori M."/>
            <person name="Shimizu H."/>
            <person name="Fukuda K."/>
            <person name="Nemoto M."/>
            <person name="Inagaki K."/>
            <person name="Tamura T."/>
        </authorList>
    </citation>
    <scope>NUCLEOTIDE SEQUENCE</scope>
    <source>
        <strain evidence="2">FACHB-1375</strain>
    </source>
</reference>
<dbReference type="InterPro" id="IPR027417">
    <property type="entry name" value="P-loop_NTPase"/>
</dbReference>
<dbReference type="EMBL" id="JACJPW010000007">
    <property type="protein sequence ID" value="MBD2180295.1"/>
    <property type="molecule type" value="Genomic_DNA"/>
</dbReference>
<dbReference type="PRINTS" id="PR00364">
    <property type="entry name" value="DISEASERSIST"/>
</dbReference>
<accession>A0A926VAW1</accession>
<dbReference type="Proteomes" id="UP000641646">
    <property type="component" value="Unassembled WGS sequence"/>
</dbReference>
<evidence type="ECO:0000313" key="2">
    <source>
        <dbReference type="EMBL" id="MBD2180295.1"/>
    </source>
</evidence>
<dbReference type="Gene3D" id="3.40.50.300">
    <property type="entry name" value="P-loop containing nucleotide triphosphate hydrolases"/>
    <property type="match status" value="1"/>
</dbReference>
<dbReference type="Pfam" id="PF00931">
    <property type="entry name" value="NB-ARC"/>
    <property type="match status" value="1"/>
</dbReference>
<comment type="caution">
    <text evidence="2">The sequence shown here is derived from an EMBL/GenBank/DDBJ whole genome shotgun (WGS) entry which is preliminary data.</text>
</comment>
<feature type="domain" description="NB-ARC" evidence="1">
    <location>
        <begin position="71"/>
        <end position="225"/>
    </location>
</feature>
<dbReference type="GO" id="GO:0043531">
    <property type="term" value="F:ADP binding"/>
    <property type="evidence" value="ECO:0007669"/>
    <property type="project" value="InterPro"/>
</dbReference>
<dbReference type="SUPFAM" id="SSF52540">
    <property type="entry name" value="P-loop containing nucleoside triphosphate hydrolases"/>
    <property type="match status" value="1"/>
</dbReference>
<proteinExistence type="predicted"/>
<evidence type="ECO:0000313" key="3">
    <source>
        <dbReference type="Proteomes" id="UP000641646"/>
    </source>
</evidence>
<dbReference type="AlphaFoldDB" id="A0A926VAW1"/>
<keyword evidence="3" id="KW-1185">Reference proteome</keyword>
<organism evidence="2 3">
    <name type="scientific">Aerosakkonema funiforme FACHB-1375</name>
    <dbReference type="NCBI Taxonomy" id="2949571"/>
    <lineage>
        <taxon>Bacteria</taxon>
        <taxon>Bacillati</taxon>
        <taxon>Cyanobacteriota</taxon>
        <taxon>Cyanophyceae</taxon>
        <taxon>Oscillatoriophycideae</taxon>
        <taxon>Aerosakkonematales</taxon>
        <taxon>Aerosakkonemataceae</taxon>
        <taxon>Aerosakkonema</taxon>
    </lineage>
</organism>
<sequence length="745" mass="84205">MSVDEVSSEENYPDLQQMKQSILENVQVGGNLTTGDNIQNISIYQSEPPKPVGIPQNIPYTGATDFVGRSKELETLHQKLQRADCVAISAIAGMGGVGKTELAIQYALAHRETYQGGICWLQALEQDVGTQIVNFTQVHLGLNPPKDIKELRDQVRWCWQHWQEGNVLVILDDVNDYTQLKPYLPPPASRFRVLLTTRLRLLKSSERLELNVLAPDAAIALLESLIGIERVQGKLEVARELCQWLGCLPLGLELVGRYLDRKSSLSLAEMQRRLHEKRLEQQALKTPKSESDMTAHLGVAAAFELSWKELSPAAKELGCFLSLFDLVPISWLLVEQCFPDRDPEELEEIRDDFLLDLHLIQHEAKETYRLHELIREFLHTKLVESKQTNNLNQAIALTIAAIVQRNPVCLTEILKKRLLDWSFTQDISQPSALELGWQVRIATQAWIDGIGSLANLVVPRHNDGSLPPLGVRLVQVTDTDVHYTYFQTGWYFGTDSLEDVVELSPEVEKLFAEHDSGFAPEVEKLFTMGWNYFTSTPLKQQASGAWQRTFEQIVDSLSQLLQQRSLPVEAGYLSLEAAWHAALHLSKRHHSYANPIPLDEIEAHLSKVRNSCFSLMMQHCLNQLRIEVESCRAKGETYLSLPSSVQAFRTTQVLSPELLLAYTADIYQGAIEGYQQLVNTLFPKFLPKLQLASILPARLVGVVVPPHQGSDSVSISWYWERLPFRAVFLDNSRISSRFFGRSYLG</sequence>
<name>A0A926VAW1_9CYAN</name>
<evidence type="ECO:0000259" key="1">
    <source>
        <dbReference type="Pfam" id="PF00931"/>
    </source>
</evidence>
<dbReference type="PANTHER" id="PTHR47691">
    <property type="entry name" value="REGULATOR-RELATED"/>
    <property type="match status" value="1"/>
</dbReference>
<gene>
    <name evidence="2" type="ORF">H6G03_04080</name>
</gene>